<evidence type="ECO:0000256" key="5">
    <source>
        <dbReference type="ARBA" id="ARBA00023002"/>
    </source>
</evidence>
<comment type="similarity">
    <text evidence="2">Belongs to the MSOX/MTOX family.</text>
</comment>
<keyword evidence="5" id="KW-0560">Oxidoreductase</keyword>
<dbReference type="GO" id="GO:0008115">
    <property type="term" value="F:sarcosine oxidase activity"/>
    <property type="evidence" value="ECO:0007669"/>
    <property type="project" value="TreeGrafter"/>
</dbReference>
<dbReference type="GO" id="GO:0050660">
    <property type="term" value="F:flavin adenine dinucleotide binding"/>
    <property type="evidence" value="ECO:0007669"/>
    <property type="project" value="InterPro"/>
</dbReference>
<dbReference type="AlphaFoldDB" id="A0AAJ0M8I5"/>
<dbReference type="InterPro" id="IPR036188">
    <property type="entry name" value="FAD/NAD-bd_sf"/>
</dbReference>
<dbReference type="Pfam" id="PF01266">
    <property type="entry name" value="DAO"/>
    <property type="match status" value="1"/>
</dbReference>
<reference evidence="8" key="2">
    <citation type="submission" date="2023-06" db="EMBL/GenBank/DDBJ databases">
        <authorList>
            <consortium name="Lawrence Berkeley National Laboratory"/>
            <person name="Haridas S."/>
            <person name="Hensen N."/>
            <person name="Bonometti L."/>
            <person name="Westerberg I."/>
            <person name="Brannstrom I.O."/>
            <person name="Guillou S."/>
            <person name="Cros-Aarteil S."/>
            <person name="Calhoun S."/>
            <person name="Kuo A."/>
            <person name="Mondo S."/>
            <person name="Pangilinan J."/>
            <person name="Riley R."/>
            <person name="Labutti K."/>
            <person name="Andreopoulos B."/>
            <person name="Lipzen A."/>
            <person name="Chen C."/>
            <person name="Yanf M."/>
            <person name="Daum C."/>
            <person name="Ng V."/>
            <person name="Clum A."/>
            <person name="Steindorff A."/>
            <person name="Ohm R."/>
            <person name="Martin F."/>
            <person name="Silar P."/>
            <person name="Natvig D."/>
            <person name="Lalanne C."/>
            <person name="Gautier V."/>
            <person name="Ament-Velasquez S.L."/>
            <person name="Kruys A."/>
            <person name="Hutchinson M.I."/>
            <person name="Powell A.J."/>
            <person name="Barry K."/>
            <person name="Miller A.N."/>
            <person name="Grigoriev I.V."/>
            <person name="Debuchy R."/>
            <person name="Gladieux P."/>
            <person name="Thoren M.H."/>
            <person name="Johannesson H."/>
        </authorList>
    </citation>
    <scope>NUCLEOTIDE SEQUENCE</scope>
    <source>
        <strain evidence="8">CBS 955.72</strain>
    </source>
</reference>
<comment type="cofactor">
    <cofactor evidence="1">
        <name>FAD</name>
        <dbReference type="ChEBI" id="CHEBI:57692"/>
    </cofactor>
</comment>
<dbReference type="Gene3D" id="3.50.50.60">
    <property type="entry name" value="FAD/NAD(P)-binding domain"/>
    <property type="match status" value="1"/>
</dbReference>
<keyword evidence="3" id="KW-0285">Flavoprotein</keyword>
<evidence type="ECO:0000259" key="7">
    <source>
        <dbReference type="Pfam" id="PF01266"/>
    </source>
</evidence>
<keyword evidence="9" id="KW-1185">Reference proteome</keyword>
<dbReference type="Proteomes" id="UP001275084">
    <property type="component" value="Unassembled WGS sequence"/>
</dbReference>
<feature type="signal peptide" evidence="6">
    <location>
        <begin position="1"/>
        <end position="21"/>
    </location>
</feature>
<evidence type="ECO:0000256" key="1">
    <source>
        <dbReference type="ARBA" id="ARBA00001974"/>
    </source>
</evidence>
<evidence type="ECO:0000313" key="9">
    <source>
        <dbReference type="Proteomes" id="UP001275084"/>
    </source>
</evidence>
<reference evidence="8" key="1">
    <citation type="journal article" date="2023" name="Mol. Phylogenet. Evol.">
        <title>Genome-scale phylogeny and comparative genomics of the fungal order Sordariales.</title>
        <authorList>
            <person name="Hensen N."/>
            <person name="Bonometti L."/>
            <person name="Westerberg I."/>
            <person name="Brannstrom I.O."/>
            <person name="Guillou S."/>
            <person name="Cros-Aarteil S."/>
            <person name="Calhoun S."/>
            <person name="Haridas S."/>
            <person name="Kuo A."/>
            <person name="Mondo S."/>
            <person name="Pangilinan J."/>
            <person name="Riley R."/>
            <person name="LaButti K."/>
            <person name="Andreopoulos B."/>
            <person name="Lipzen A."/>
            <person name="Chen C."/>
            <person name="Yan M."/>
            <person name="Daum C."/>
            <person name="Ng V."/>
            <person name="Clum A."/>
            <person name="Steindorff A."/>
            <person name="Ohm R.A."/>
            <person name="Martin F."/>
            <person name="Silar P."/>
            <person name="Natvig D.O."/>
            <person name="Lalanne C."/>
            <person name="Gautier V."/>
            <person name="Ament-Velasquez S.L."/>
            <person name="Kruys A."/>
            <person name="Hutchinson M.I."/>
            <person name="Powell A.J."/>
            <person name="Barry K."/>
            <person name="Miller A.N."/>
            <person name="Grigoriev I.V."/>
            <person name="Debuchy R."/>
            <person name="Gladieux P."/>
            <person name="Hiltunen Thoren M."/>
            <person name="Johannesson H."/>
        </authorList>
    </citation>
    <scope>NUCLEOTIDE SEQUENCE</scope>
    <source>
        <strain evidence="8">CBS 955.72</strain>
    </source>
</reference>
<dbReference type="SUPFAM" id="SSF51905">
    <property type="entry name" value="FAD/NAD(P)-binding domain"/>
    <property type="match status" value="1"/>
</dbReference>
<feature type="domain" description="FAD dependent oxidoreductase" evidence="7">
    <location>
        <begin position="8"/>
        <end position="377"/>
    </location>
</feature>
<keyword evidence="4" id="KW-0274">FAD</keyword>
<name>A0AAJ0M8I5_9PEZI</name>
<dbReference type="EMBL" id="JAUIQD010000008">
    <property type="protein sequence ID" value="KAK3341843.1"/>
    <property type="molecule type" value="Genomic_DNA"/>
</dbReference>
<proteinExistence type="inferred from homology"/>
<dbReference type="PANTHER" id="PTHR10961:SF26">
    <property type="entry name" value="L-SACCHAROPINE OXIDASE"/>
    <property type="match status" value="1"/>
</dbReference>
<protein>
    <submittedName>
        <fullName evidence="8">FAD dependent oxidoreductase</fullName>
    </submittedName>
</protein>
<dbReference type="PANTHER" id="PTHR10961">
    <property type="entry name" value="PEROXISOMAL SARCOSINE OXIDASE"/>
    <property type="match status" value="1"/>
</dbReference>
<accession>A0AAJ0M8I5</accession>
<dbReference type="InterPro" id="IPR006076">
    <property type="entry name" value="FAD-dep_OxRdtase"/>
</dbReference>
<feature type="chain" id="PRO_5042477641" evidence="6">
    <location>
        <begin position="22"/>
        <end position="416"/>
    </location>
</feature>
<comment type="caution">
    <text evidence="8">The sequence shown here is derived from an EMBL/GenBank/DDBJ whole genome shotgun (WGS) entry which is preliminary data.</text>
</comment>
<keyword evidence="6" id="KW-0732">Signal</keyword>
<dbReference type="Gene3D" id="3.30.9.10">
    <property type="entry name" value="D-Amino Acid Oxidase, subunit A, domain 2"/>
    <property type="match status" value="1"/>
</dbReference>
<organism evidence="8 9">
    <name type="scientific">Lasiosphaeria hispida</name>
    <dbReference type="NCBI Taxonomy" id="260671"/>
    <lineage>
        <taxon>Eukaryota</taxon>
        <taxon>Fungi</taxon>
        <taxon>Dikarya</taxon>
        <taxon>Ascomycota</taxon>
        <taxon>Pezizomycotina</taxon>
        <taxon>Sordariomycetes</taxon>
        <taxon>Sordariomycetidae</taxon>
        <taxon>Sordariales</taxon>
        <taxon>Lasiosphaeriaceae</taxon>
        <taxon>Lasiosphaeria</taxon>
    </lineage>
</organism>
<sequence>MPQQQPSILLIGAGTFGLSTALHLSSQPSPPPRITLLDASPTIPSPLSAGHDLNKIVRAEYEDPFYADLALAAMAQWSAHPLLAPHYRPVGYLLGNSAAAGEKSRRSLEKSLRSIEGREPWKGRIVSVEGGDAVRRVAPGLDGVMEGWRGYFNPVAGYVRSKEVLRAVFEVVKVLPGVEVKLGEKVVGLEYDGERCVGAVTEKGTKYVADVVVLTVGASVGKLLPSIGRQVAARSWTVAHVQLTEEEAVRLKGIPVTYSRDLGYFFEPDPDTRLLKVSPSGAGFTNYAETGISVPREDNDFIPAGEEEAVRKILREHLPGLADRPLVDCKICWCADTADTEYIIDFVPGKKGLVIVSGDSGHAFKMFPLVGGWVKDLLDAGEQSVARWKWKEGTGYAGGDVSWRVGTTRDLNDGGQ</sequence>
<evidence type="ECO:0000256" key="4">
    <source>
        <dbReference type="ARBA" id="ARBA00022827"/>
    </source>
</evidence>
<evidence type="ECO:0000313" key="8">
    <source>
        <dbReference type="EMBL" id="KAK3341843.1"/>
    </source>
</evidence>
<dbReference type="InterPro" id="IPR045170">
    <property type="entry name" value="MTOX"/>
</dbReference>
<evidence type="ECO:0000256" key="2">
    <source>
        <dbReference type="ARBA" id="ARBA00010989"/>
    </source>
</evidence>
<evidence type="ECO:0000256" key="3">
    <source>
        <dbReference type="ARBA" id="ARBA00022630"/>
    </source>
</evidence>
<gene>
    <name evidence="8" type="ORF">B0T25DRAFT_354604</name>
</gene>
<dbReference type="GO" id="GO:0051698">
    <property type="term" value="F:saccharopine oxidase activity"/>
    <property type="evidence" value="ECO:0007669"/>
    <property type="project" value="TreeGrafter"/>
</dbReference>
<evidence type="ECO:0000256" key="6">
    <source>
        <dbReference type="SAM" id="SignalP"/>
    </source>
</evidence>